<keyword evidence="3" id="KW-1185">Reference proteome</keyword>
<evidence type="ECO:0000313" key="2">
    <source>
        <dbReference type="EMBL" id="KAL2279352.1"/>
    </source>
</evidence>
<protein>
    <submittedName>
        <fullName evidence="2">Uncharacterized protein</fullName>
    </submittedName>
</protein>
<keyword evidence="1" id="KW-0732">Signal</keyword>
<comment type="caution">
    <text evidence="2">The sequence shown here is derived from an EMBL/GenBank/DDBJ whole genome shotgun (WGS) entry which is preliminary data.</text>
</comment>
<gene>
    <name evidence="2" type="ORF">FJTKL_13553</name>
</gene>
<reference evidence="2 3" key="1">
    <citation type="submission" date="2024-03" db="EMBL/GenBank/DDBJ databases">
        <title>A high-quality draft genome sequence of Diaporthe vaccinii, a causative agent of upright dieback and viscid rot disease in cranberry plants.</title>
        <authorList>
            <person name="Sarrasin M."/>
            <person name="Lang B.F."/>
            <person name="Burger G."/>
        </authorList>
    </citation>
    <scope>NUCLEOTIDE SEQUENCE [LARGE SCALE GENOMIC DNA]</scope>
    <source>
        <strain evidence="2 3">IS7</strain>
    </source>
</reference>
<feature type="signal peptide" evidence="1">
    <location>
        <begin position="1"/>
        <end position="19"/>
    </location>
</feature>
<evidence type="ECO:0000256" key="1">
    <source>
        <dbReference type="SAM" id="SignalP"/>
    </source>
</evidence>
<dbReference type="EMBL" id="JBAWTH010000077">
    <property type="protein sequence ID" value="KAL2279352.1"/>
    <property type="molecule type" value="Genomic_DNA"/>
</dbReference>
<feature type="chain" id="PRO_5047444036" evidence="1">
    <location>
        <begin position="20"/>
        <end position="121"/>
    </location>
</feature>
<sequence length="121" mass="12663">MRASTTIFFIAGLVSTAFAADTIYFSDENCDNEIGSEGFSFLATGDKPLKDGAKAVKVTSFSDTWFAYQGNEDGKCKGDLITRLDEGDEPENCYKVADLGIGCTRLCGGGLGGGDCASTTA</sequence>
<accession>A0ABR4EAA2</accession>
<evidence type="ECO:0000313" key="3">
    <source>
        <dbReference type="Proteomes" id="UP001600888"/>
    </source>
</evidence>
<organism evidence="2 3">
    <name type="scientific">Diaporthe vaccinii</name>
    <dbReference type="NCBI Taxonomy" id="105482"/>
    <lineage>
        <taxon>Eukaryota</taxon>
        <taxon>Fungi</taxon>
        <taxon>Dikarya</taxon>
        <taxon>Ascomycota</taxon>
        <taxon>Pezizomycotina</taxon>
        <taxon>Sordariomycetes</taxon>
        <taxon>Sordariomycetidae</taxon>
        <taxon>Diaporthales</taxon>
        <taxon>Diaporthaceae</taxon>
        <taxon>Diaporthe</taxon>
        <taxon>Diaporthe eres species complex</taxon>
    </lineage>
</organism>
<proteinExistence type="predicted"/>
<name>A0ABR4EAA2_9PEZI</name>
<dbReference type="Proteomes" id="UP001600888">
    <property type="component" value="Unassembled WGS sequence"/>
</dbReference>